<evidence type="ECO:0000313" key="2">
    <source>
        <dbReference type="EMBL" id="KAG2378147.1"/>
    </source>
</evidence>
<feature type="region of interest" description="Disordered" evidence="1">
    <location>
        <begin position="46"/>
        <end position="74"/>
    </location>
</feature>
<name>A0AA88KFA0_NAELO</name>
<dbReference type="RefSeq" id="XP_044545409.1">
    <property type="nucleotide sequence ID" value="XM_044698881.1"/>
</dbReference>
<dbReference type="Proteomes" id="UP000816034">
    <property type="component" value="Unassembled WGS sequence"/>
</dbReference>
<keyword evidence="3" id="KW-1185">Reference proteome</keyword>
<comment type="caution">
    <text evidence="2">The sequence shown here is derived from an EMBL/GenBank/DDBJ whole genome shotgun (WGS) entry which is preliminary data.</text>
</comment>
<feature type="region of interest" description="Disordered" evidence="1">
    <location>
        <begin position="128"/>
        <end position="156"/>
    </location>
</feature>
<evidence type="ECO:0000256" key="1">
    <source>
        <dbReference type="SAM" id="MobiDB-lite"/>
    </source>
</evidence>
<feature type="compositionally biased region" description="Polar residues" evidence="1">
    <location>
        <begin position="138"/>
        <end position="156"/>
    </location>
</feature>
<sequence>MISYCSTSDTSNEHGCESTTTNPFDGSVDMSKHFNIHAIPNIRIHTKQFSPTTSRRAKPQPTTQDEVKPKGIQKKTSCKSSSQICSSQRSIEQFSTAYFVQLYNNNNQPREVTTQVHTHKKDAHHKRSTIPHIPHLPPSNSCTTQHSETATTTKKVRTSISIQELLNA</sequence>
<evidence type="ECO:0000313" key="3">
    <source>
        <dbReference type="Proteomes" id="UP000816034"/>
    </source>
</evidence>
<gene>
    <name evidence="2" type="ORF">C9374_008769</name>
</gene>
<feature type="compositionally biased region" description="Polar residues" evidence="1">
    <location>
        <begin position="47"/>
        <end position="64"/>
    </location>
</feature>
<accession>A0AA88KFA0</accession>
<protein>
    <submittedName>
        <fullName evidence="2">Uncharacterized protein</fullName>
    </submittedName>
</protein>
<organism evidence="2 3">
    <name type="scientific">Naegleria lovaniensis</name>
    <name type="common">Amoeba</name>
    <dbReference type="NCBI Taxonomy" id="51637"/>
    <lineage>
        <taxon>Eukaryota</taxon>
        <taxon>Discoba</taxon>
        <taxon>Heterolobosea</taxon>
        <taxon>Tetramitia</taxon>
        <taxon>Eutetramitia</taxon>
        <taxon>Vahlkampfiidae</taxon>
        <taxon>Naegleria</taxon>
    </lineage>
</organism>
<proteinExistence type="predicted"/>
<reference evidence="2 3" key="1">
    <citation type="journal article" date="2018" name="BMC Genomics">
        <title>The genome of Naegleria lovaniensis, the basis for a comparative approach to unravel pathogenicity factors of the human pathogenic amoeba N. fowleri.</title>
        <authorList>
            <person name="Liechti N."/>
            <person name="Schurch N."/>
            <person name="Bruggmann R."/>
            <person name="Wittwer M."/>
        </authorList>
    </citation>
    <scope>NUCLEOTIDE SEQUENCE [LARGE SCALE GENOMIC DNA]</scope>
    <source>
        <strain evidence="2 3">ATCC 30569</strain>
    </source>
</reference>
<dbReference type="GeneID" id="68101223"/>
<dbReference type="AlphaFoldDB" id="A0AA88KFA0"/>
<dbReference type="EMBL" id="PYSW02000035">
    <property type="protein sequence ID" value="KAG2378147.1"/>
    <property type="molecule type" value="Genomic_DNA"/>
</dbReference>